<accession>A0A9L0RBD4</accession>
<sequence length="82" mass="10076">MFIAVLSTIARRWKQPRCPSMNEWISKMWYIHTMKYYSALKRKKILTRATTWVNIKDIMLSQISQSYKRQILYNSTYMKYLE</sequence>
<reference evidence="1 2" key="1">
    <citation type="journal article" date="2009" name="Science">
        <title>Genome sequence, comparative analysis, and population genetics of the domestic horse.</title>
        <authorList>
            <consortium name="Broad Institute Genome Sequencing Platform"/>
            <consortium name="Broad Institute Whole Genome Assembly Team"/>
            <person name="Wade C.M."/>
            <person name="Giulotto E."/>
            <person name="Sigurdsson S."/>
            <person name="Zoli M."/>
            <person name="Gnerre S."/>
            <person name="Imsland F."/>
            <person name="Lear T.L."/>
            <person name="Adelson D.L."/>
            <person name="Bailey E."/>
            <person name="Bellone R.R."/>
            <person name="Bloecker H."/>
            <person name="Distl O."/>
            <person name="Edgar R.C."/>
            <person name="Garber M."/>
            <person name="Leeb T."/>
            <person name="Mauceli E."/>
            <person name="MacLeod J.N."/>
            <person name="Penedo M.C.T."/>
            <person name="Raison J.M."/>
            <person name="Sharpe T."/>
            <person name="Vogel J."/>
            <person name="Andersson L."/>
            <person name="Antczak D.F."/>
            <person name="Biagi T."/>
            <person name="Binns M.M."/>
            <person name="Chowdhary B.P."/>
            <person name="Coleman S.J."/>
            <person name="Della Valle G."/>
            <person name="Fryc S."/>
            <person name="Guerin G."/>
            <person name="Hasegawa T."/>
            <person name="Hill E.W."/>
            <person name="Jurka J."/>
            <person name="Kiialainen A."/>
            <person name="Lindgren G."/>
            <person name="Liu J."/>
            <person name="Magnani E."/>
            <person name="Mickelson J.R."/>
            <person name="Murray J."/>
            <person name="Nergadze S.G."/>
            <person name="Onofrio R."/>
            <person name="Pedroni S."/>
            <person name="Piras M.F."/>
            <person name="Raudsepp T."/>
            <person name="Rocchi M."/>
            <person name="Roeed K.H."/>
            <person name="Ryder O.A."/>
            <person name="Searle S."/>
            <person name="Skow L."/>
            <person name="Swinburne J.E."/>
            <person name="Syvaenen A.C."/>
            <person name="Tozaki T."/>
            <person name="Valberg S.J."/>
            <person name="Vaudin M."/>
            <person name="White J.R."/>
            <person name="Zody M.C."/>
            <person name="Lander E.S."/>
            <person name="Lindblad-Toh K."/>
        </authorList>
    </citation>
    <scope>NUCLEOTIDE SEQUENCE [LARGE SCALE GENOMIC DNA]</scope>
    <source>
        <strain evidence="1 2">Thoroughbred</strain>
    </source>
</reference>
<keyword evidence="2" id="KW-1185">Reference proteome</keyword>
<dbReference type="AlphaFoldDB" id="A0A9L0RBD4"/>
<dbReference type="Proteomes" id="UP000002281">
    <property type="component" value="Chromosome 2"/>
</dbReference>
<reference evidence="1" key="3">
    <citation type="submission" date="2025-09" db="UniProtKB">
        <authorList>
            <consortium name="Ensembl"/>
        </authorList>
    </citation>
    <scope>IDENTIFICATION</scope>
    <source>
        <strain evidence="1">Thoroughbred</strain>
    </source>
</reference>
<evidence type="ECO:0000313" key="1">
    <source>
        <dbReference type="Ensembl" id="ENSECAP00000060158.1"/>
    </source>
</evidence>
<protein>
    <recommendedName>
        <fullName evidence="3">DUF1725 domain-containing protein</fullName>
    </recommendedName>
</protein>
<evidence type="ECO:0008006" key="3">
    <source>
        <dbReference type="Google" id="ProtNLM"/>
    </source>
</evidence>
<proteinExistence type="predicted"/>
<dbReference type="GeneTree" id="ENSGT01150000286925"/>
<evidence type="ECO:0000313" key="2">
    <source>
        <dbReference type="Proteomes" id="UP000002281"/>
    </source>
</evidence>
<organism evidence="1 2">
    <name type="scientific">Equus caballus</name>
    <name type="common">Horse</name>
    <dbReference type="NCBI Taxonomy" id="9796"/>
    <lineage>
        <taxon>Eukaryota</taxon>
        <taxon>Metazoa</taxon>
        <taxon>Chordata</taxon>
        <taxon>Craniata</taxon>
        <taxon>Vertebrata</taxon>
        <taxon>Euteleostomi</taxon>
        <taxon>Mammalia</taxon>
        <taxon>Eutheria</taxon>
        <taxon>Laurasiatheria</taxon>
        <taxon>Perissodactyla</taxon>
        <taxon>Equidae</taxon>
        <taxon>Equus</taxon>
    </lineage>
</organism>
<name>A0A9L0RBD4_HORSE</name>
<reference evidence="1" key="2">
    <citation type="submission" date="2025-08" db="UniProtKB">
        <authorList>
            <consortium name="Ensembl"/>
        </authorList>
    </citation>
    <scope>IDENTIFICATION</scope>
    <source>
        <strain evidence="1">Thoroughbred</strain>
    </source>
</reference>
<dbReference type="Ensembl" id="ENSECAT00000115477.1">
    <property type="protein sequence ID" value="ENSECAP00000060158.1"/>
    <property type="gene ID" value="ENSECAG00000048147.1"/>
</dbReference>